<evidence type="ECO:0000313" key="1">
    <source>
        <dbReference type="EMBL" id="VDN04611.1"/>
    </source>
</evidence>
<feature type="non-terminal residue" evidence="1">
    <location>
        <position position="1"/>
    </location>
</feature>
<organism evidence="1 2">
    <name type="scientific">Onchocerca ochengi</name>
    <name type="common">Filarial nematode worm</name>
    <dbReference type="NCBI Taxonomy" id="42157"/>
    <lineage>
        <taxon>Eukaryota</taxon>
        <taxon>Metazoa</taxon>
        <taxon>Ecdysozoa</taxon>
        <taxon>Nematoda</taxon>
        <taxon>Chromadorea</taxon>
        <taxon>Rhabditida</taxon>
        <taxon>Spirurina</taxon>
        <taxon>Spiruromorpha</taxon>
        <taxon>Filarioidea</taxon>
        <taxon>Onchocercidae</taxon>
        <taxon>Onchocerca</taxon>
    </lineage>
</organism>
<dbReference type="OrthoDB" id="5872779at2759"/>
<accession>A0A3P7LF34</accession>
<dbReference type="Proteomes" id="UP000271087">
    <property type="component" value="Unassembled WGS sequence"/>
</dbReference>
<keyword evidence="2" id="KW-1185">Reference proteome</keyword>
<name>A0A3P7LF34_ONCOC</name>
<proteinExistence type="predicted"/>
<sequence length="56" mass="6695">KFSFRYIPSNHNLVDIATKGLPPAKLRQHKLWWNGPSSLKEHESEWPKWEYQFTGI</sequence>
<dbReference type="EMBL" id="UYRW01017798">
    <property type="protein sequence ID" value="VDN04611.1"/>
    <property type="molecule type" value="Genomic_DNA"/>
</dbReference>
<dbReference type="AlphaFoldDB" id="A0A3P7LF34"/>
<reference evidence="1 2" key="1">
    <citation type="submission" date="2018-08" db="EMBL/GenBank/DDBJ databases">
        <authorList>
            <person name="Laetsch R D."/>
            <person name="Stevens L."/>
            <person name="Kumar S."/>
            <person name="Blaxter L. M."/>
        </authorList>
    </citation>
    <scope>NUCLEOTIDE SEQUENCE [LARGE SCALE GENOMIC DNA]</scope>
</reference>
<evidence type="ECO:0000313" key="2">
    <source>
        <dbReference type="Proteomes" id="UP000271087"/>
    </source>
</evidence>
<gene>
    <name evidence="1" type="ORF">NOO_LOCUS13704</name>
</gene>
<protein>
    <submittedName>
        <fullName evidence="1">Uncharacterized protein</fullName>
    </submittedName>
</protein>